<name>A0A135LFQ9_PENPA</name>
<protein>
    <recommendedName>
        <fullName evidence="3">Mitochondrial carrier protein PET8</fullName>
    </recommendedName>
</protein>
<evidence type="ECO:0000313" key="1">
    <source>
        <dbReference type="EMBL" id="KXG47817.1"/>
    </source>
</evidence>
<comment type="caution">
    <text evidence="1">The sequence shown here is derived from an EMBL/GenBank/DDBJ whole genome shotgun (WGS) entry which is preliminary data.</text>
</comment>
<keyword evidence="2" id="KW-1185">Reference proteome</keyword>
<dbReference type="GeneID" id="63704700"/>
<accession>A0A135LFQ9</accession>
<evidence type="ECO:0000313" key="2">
    <source>
        <dbReference type="Proteomes" id="UP000070168"/>
    </source>
</evidence>
<dbReference type="RefSeq" id="XP_040646353.1">
    <property type="nucleotide sequence ID" value="XM_040789400.1"/>
</dbReference>
<dbReference type="OrthoDB" id="529205at2759"/>
<organism evidence="1 2">
    <name type="scientific">Penicillium patulum</name>
    <name type="common">Penicillium griseofulvum</name>
    <dbReference type="NCBI Taxonomy" id="5078"/>
    <lineage>
        <taxon>Eukaryota</taxon>
        <taxon>Fungi</taxon>
        <taxon>Dikarya</taxon>
        <taxon>Ascomycota</taxon>
        <taxon>Pezizomycotina</taxon>
        <taxon>Eurotiomycetes</taxon>
        <taxon>Eurotiomycetidae</taxon>
        <taxon>Eurotiales</taxon>
        <taxon>Aspergillaceae</taxon>
        <taxon>Penicillium</taxon>
    </lineage>
</organism>
<proteinExistence type="predicted"/>
<dbReference type="AlphaFoldDB" id="A0A135LFQ9"/>
<evidence type="ECO:0008006" key="3">
    <source>
        <dbReference type="Google" id="ProtNLM"/>
    </source>
</evidence>
<reference evidence="1 2" key="1">
    <citation type="journal article" date="2016" name="BMC Genomics">
        <title>Genome sequencing and secondary metabolism of the postharvest pathogen Penicillium griseofulvum.</title>
        <authorList>
            <person name="Banani H."/>
            <person name="Marcet-Houben M."/>
            <person name="Ballester A.R."/>
            <person name="Abbruscato P."/>
            <person name="Gonzalez-Candelas L."/>
            <person name="Gabaldon T."/>
            <person name="Spadaro D."/>
        </authorList>
    </citation>
    <scope>NUCLEOTIDE SEQUENCE [LARGE SCALE GENOMIC DNA]</scope>
    <source>
        <strain evidence="1 2">PG3</strain>
    </source>
</reference>
<sequence length="103" mass="11694">MSFLPSIRATSRQAIRTNFAPVATFRSSAIRTLKEDDTNRDDLTIHYESHKQENLKSTKEGRGKWKAELASNSEADVKADRGEVDSDITFEELQKKTKHVGKQ</sequence>
<dbReference type="OMA" id="KAKWKQE"/>
<gene>
    <name evidence="1" type="ORF">PGRI_016870</name>
</gene>
<dbReference type="EMBL" id="LHQR01000065">
    <property type="protein sequence ID" value="KXG47817.1"/>
    <property type="molecule type" value="Genomic_DNA"/>
</dbReference>
<dbReference type="Proteomes" id="UP000070168">
    <property type="component" value="Unassembled WGS sequence"/>
</dbReference>